<sequence>MRVLVDERNPKLIKMLEGAFFQQLYLLLSTSSEAPTLRQIKASVDEPKVEKTLDYFIKEKIISRVNKRYFLTIPTIKDDDEDLLASIAQELIENLGNYSKEQQILYIEALYQRIGQHPPIEIAEEYPMLILNSIETDLLKVLSFEKERWAFNLPNYFQAQRMPTIKTEFEAMTALIGDVNPSYYLDQVFVLVEKMTEGQKVRESIFLKSLEICGILQRKENISLTVPVIGLKEEVNLNELPSAYKQLNPIQQKSLLLMVVESLNLVNQTVFVIKKEGNAS</sequence>
<dbReference type="InterPro" id="IPR014924">
    <property type="entry name" value="DUF1803"/>
</dbReference>
<gene>
    <name evidence="1" type="ORF">GCM10011482_02020</name>
</gene>
<reference evidence="1" key="2">
    <citation type="submission" date="2020-09" db="EMBL/GenBank/DDBJ databases">
        <authorList>
            <person name="Sun Q."/>
            <person name="Sedlacek I."/>
        </authorList>
    </citation>
    <scope>NUCLEOTIDE SEQUENCE</scope>
    <source>
        <strain evidence="1">CCM 8433</strain>
    </source>
</reference>
<dbReference type="RefSeq" id="WP_188366400.1">
    <property type="nucleotide sequence ID" value="NZ_BMDT01000001.1"/>
</dbReference>
<evidence type="ECO:0000313" key="1">
    <source>
        <dbReference type="EMBL" id="GGI64548.1"/>
    </source>
</evidence>
<accession>A0A917N3I8</accession>
<dbReference type="Pfam" id="PF08820">
    <property type="entry name" value="DUF1803"/>
    <property type="match status" value="1"/>
</dbReference>
<dbReference type="EMBL" id="BMDT01000001">
    <property type="protein sequence ID" value="GGI64548.1"/>
    <property type="molecule type" value="Genomic_DNA"/>
</dbReference>
<reference evidence="1" key="1">
    <citation type="journal article" date="2014" name="Int. J. Syst. Evol. Microbiol.">
        <title>Complete genome sequence of Corynebacterium casei LMG S-19264T (=DSM 44701T), isolated from a smear-ripened cheese.</title>
        <authorList>
            <consortium name="US DOE Joint Genome Institute (JGI-PGF)"/>
            <person name="Walter F."/>
            <person name="Albersmeier A."/>
            <person name="Kalinowski J."/>
            <person name="Ruckert C."/>
        </authorList>
    </citation>
    <scope>NUCLEOTIDE SEQUENCE</scope>
    <source>
        <strain evidence="1">CCM 8433</strain>
    </source>
</reference>
<keyword evidence="2" id="KW-1185">Reference proteome</keyword>
<dbReference type="Proteomes" id="UP000622610">
    <property type="component" value="Unassembled WGS sequence"/>
</dbReference>
<evidence type="ECO:0000313" key="2">
    <source>
        <dbReference type="Proteomes" id="UP000622610"/>
    </source>
</evidence>
<organism evidence="1 2">
    <name type="scientific">Enterococcus alcedinis</name>
    <dbReference type="NCBI Taxonomy" id="1274384"/>
    <lineage>
        <taxon>Bacteria</taxon>
        <taxon>Bacillati</taxon>
        <taxon>Bacillota</taxon>
        <taxon>Bacilli</taxon>
        <taxon>Lactobacillales</taxon>
        <taxon>Enterococcaceae</taxon>
        <taxon>Enterococcus</taxon>
    </lineage>
</organism>
<dbReference type="AlphaFoldDB" id="A0A917N3I8"/>
<comment type="caution">
    <text evidence="1">The sequence shown here is derived from an EMBL/GenBank/DDBJ whole genome shotgun (WGS) entry which is preliminary data.</text>
</comment>
<evidence type="ECO:0008006" key="3">
    <source>
        <dbReference type="Google" id="ProtNLM"/>
    </source>
</evidence>
<proteinExistence type="predicted"/>
<protein>
    <recommendedName>
        <fullName evidence="3">DUF1803 domain-containing protein</fullName>
    </recommendedName>
</protein>
<name>A0A917N3I8_9ENTE</name>